<evidence type="ECO:0000256" key="2">
    <source>
        <dbReference type="ARBA" id="ARBA00022857"/>
    </source>
</evidence>
<dbReference type="FunFam" id="3.20.20.100:FF:000002">
    <property type="entry name" value="2,5-diketo-D-gluconic acid reductase A"/>
    <property type="match status" value="1"/>
</dbReference>
<dbReference type="GO" id="GO:0016616">
    <property type="term" value="F:oxidoreductase activity, acting on the CH-OH group of donors, NAD or NADP as acceptor"/>
    <property type="evidence" value="ECO:0007669"/>
    <property type="project" value="UniProtKB-ARBA"/>
</dbReference>
<dbReference type="PATRIC" id="fig|1392007.3.peg.56"/>
<dbReference type="InterPro" id="IPR018170">
    <property type="entry name" value="Aldo/ket_reductase_CS"/>
</dbReference>
<sequence length="265" mass="29514">MEEVTLNNGVKMPQLGLGTYQISNTQVKEVVSEALKLGYRHLDTADYYGNEGGVGAAVKATGIKRSELFLTSKLTSSGYQATLKQIDRSLMKLQTDYLDLMLIHWVIPDYQGTYQALIDATKAGKLRAWGLSNFQPQQIEALIAEFGVKPAVLQNQMHILQQQKATRAYTVREGIQFESWAPFGEGLGGMLTNPTIQALGQKYGKTPAQIILRFLIQEKVVAIPKTANPIHMRENLAIFDFQISSADIQILHQLDEKRGLFGWGD</sequence>
<dbReference type="Proteomes" id="UP000018559">
    <property type="component" value="Unassembled WGS sequence"/>
</dbReference>
<dbReference type="AlphaFoldDB" id="V7I1F0"/>
<feature type="domain" description="NADP-dependent oxidoreductase" evidence="7">
    <location>
        <begin position="15"/>
        <end position="255"/>
    </location>
</feature>
<keyword evidence="3" id="KW-0560">Oxidoreductase</keyword>
<evidence type="ECO:0000313" key="9">
    <source>
        <dbReference type="Proteomes" id="UP000018559"/>
    </source>
</evidence>
<comment type="caution">
    <text evidence="8">The sequence shown here is derived from an EMBL/GenBank/DDBJ whole genome shotgun (WGS) entry which is preliminary data.</text>
</comment>
<feature type="site" description="Lowers pKa of active site Tyr" evidence="6">
    <location>
        <position position="73"/>
    </location>
</feature>
<evidence type="ECO:0000256" key="5">
    <source>
        <dbReference type="PIRSR" id="PIRSR000097-2"/>
    </source>
</evidence>
<dbReference type="InterPro" id="IPR023210">
    <property type="entry name" value="NADP_OxRdtase_dom"/>
</dbReference>
<proteinExistence type="inferred from homology"/>
<reference evidence="8 9" key="1">
    <citation type="journal article" date="2014" name="Genome Announc.">
        <title>The Genome of the Predominant Equine Lactobacillus Species, Lactobacillus equi, Is Reflective of Its Lifestyle Adaptations to an Herbivorous Host.</title>
        <authorList>
            <person name="O'Donnell M.M."/>
            <person name="Harris H.M."/>
            <person name="O'Toole P.W."/>
            <person name="Ross R.P."/>
        </authorList>
    </citation>
    <scope>NUCLEOTIDE SEQUENCE [LARGE SCALE GENOMIC DNA]</scope>
    <source>
        <strain evidence="8 9">DPC 6820</strain>
    </source>
</reference>
<dbReference type="InterPro" id="IPR020471">
    <property type="entry name" value="AKR"/>
</dbReference>
<accession>V7I1F0</accession>
<gene>
    <name evidence="8" type="ORF">LEQ_1458c</name>
</gene>
<dbReference type="PANTHER" id="PTHR43827">
    <property type="entry name" value="2,5-DIKETO-D-GLUCONIC ACID REDUCTASE"/>
    <property type="match status" value="1"/>
</dbReference>
<dbReference type="RefSeq" id="WP_023858674.1">
    <property type="nucleotide sequence ID" value="NZ_AWWH01000010.1"/>
</dbReference>
<comment type="similarity">
    <text evidence="1">Belongs to the aldo/keto reductase family.</text>
</comment>
<feature type="active site" description="Proton donor" evidence="4">
    <location>
        <position position="48"/>
    </location>
</feature>
<keyword evidence="2" id="KW-0521">NADP</keyword>
<dbReference type="Pfam" id="PF00248">
    <property type="entry name" value="Aldo_ket_red"/>
    <property type="match status" value="1"/>
</dbReference>
<protein>
    <submittedName>
        <fullName evidence="8">Aldo/keto reductase</fullName>
    </submittedName>
</protein>
<dbReference type="EMBL" id="AWWH01000010">
    <property type="protein sequence ID" value="ETA75111.1"/>
    <property type="molecule type" value="Genomic_DNA"/>
</dbReference>
<evidence type="ECO:0000256" key="3">
    <source>
        <dbReference type="ARBA" id="ARBA00023002"/>
    </source>
</evidence>
<dbReference type="PIRSF" id="PIRSF000097">
    <property type="entry name" value="AKR"/>
    <property type="match status" value="1"/>
</dbReference>
<name>V7I1F0_9LACO</name>
<dbReference type="InterPro" id="IPR036812">
    <property type="entry name" value="NAD(P)_OxRdtase_dom_sf"/>
</dbReference>
<dbReference type="SUPFAM" id="SSF51430">
    <property type="entry name" value="NAD(P)-linked oxidoreductase"/>
    <property type="match status" value="1"/>
</dbReference>
<evidence type="ECO:0000256" key="6">
    <source>
        <dbReference type="PIRSR" id="PIRSR000097-3"/>
    </source>
</evidence>
<dbReference type="PANTHER" id="PTHR43827:SF3">
    <property type="entry name" value="NADP-DEPENDENT OXIDOREDUCTASE DOMAIN-CONTAINING PROTEIN"/>
    <property type="match status" value="1"/>
</dbReference>
<dbReference type="Gene3D" id="3.20.20.100">
    <property type="entry name" value="NADP-dependent oxidoreductase domain"/>
    <property type="match status" value="1"/>
</dbReference>
<evidence type="ECO:0000313" key="8">
    <source>
        <dbReference type="EMBL" id="ETA75111.1"/>
    </source>
</evidence>
<dbReference type="PROSITE" id="PS00798">
    <property type="entry name" value="ALDOKETO_REDUCTASE_1"/>
    <property type="match status" value="1"/>
</dbReference>
<evidence type="ECO:0000259" key="7">
    <source>
        <dbReference type="Pfam" id="PF00248"/>
    </source>
</evidence>
<dbReference type="PRINTS" id="PR00069">
    <property type="entry name" value="ALDKETRDTASE"/>
</dbReference>
<evidence type="ECO:0000256" key="1">
    <source>
        <dbReference type="ARBA" id="ARBA00007905"/>
    </source>
</evidence>
<organism evidence="8 9">
    <name type="scientific">Ligilactobacillus equi DPC 6820</name>
    <dbReference type="NCBI Taxonomy" id="1392007"/>
    <lineage>
        <taxon>Bacteria</taxon>
        <taxon>Bacillati</taxon>
        <taxon>Bacillota</taxon>
        <taxon>Bacilli</taxon>
        <taxon>Lactobacillales</taxon>
        <taxon>Lactobacillaceae</taxon>
        <taxon>Ligilactobacillus</taxon>
    </lineage>
</organism>
<keyword evidence="9" id="KW-1185">Reference proteome</keyword>
<evidence type="ECO:0000256" key="4">
    <source>
        <dbReference type="PIRSR" id="PIRSR000097-1"/>
    </source>
</evidence>
<feature type="binding site" evidence="5">
    <location>
        <position position="104"/>
    </location>
    <ligand>
        <name>substrate</name>
    </ligand>
</feature>